<organism evidence="1">
    <name type="scientific">uncultured Gemmatimonadota bacterium</name>
    <dbReference type="NCBI Taxonomy" id="203437"/>
    <lineage>
        <taxon>Bacteria</taxon>
        <taxon>Pseudomonadati</taxon>
        <taxon>Gemmatimonadota</taxon>
        <taxon>environmental samples</taxon>
    </lineage>
</organism>
<gene>
    <name evidence="1" type="ORF">AVDCRST_MAG68-529</name>
</gene>
<evidence type="ECO:0000313" key="1">
    <source>
        <dbReference type="EMBL" id="CAA9299235.1"/>
    </source>
</evidence>
<protein>
    <submittedName>
        <fullName evidence="1">Uncharacterized protein</fullName>
    </submittedName>
</protein>
<reference evidence="1" key="1">
    <citation type="submission" date="2020-02" db="EMBL/GenBank/DDBJ databases">
        <authorList>
            <person name="Meier V. D."/>
        </authorList>
    </citation>
    <scope>NUCLEOTIDE SEQUENCE</scope>
    <source>
        <strain evidence="1">AVDCRST_MAG68</strain>
    </source>
</reference>
<dbReference type="AlphaFoldDB" id="A0A6J4K910"/>
<feature type="non-terminal residue" evidence="1">
    <location>
        <position position="52"/>
    </location>
</feature>
<sequence length="52" mass="5615">VERMAVRTYDRDVLRCGGLAFVRGSAQCTIANDAAPVWRARGTGHVSPRTAV</sequence>
<feature type="non-terminal residue" evidence="1">
    <location>
        <position position="1"/>
    </location>
</feature>
<proteinExistence type="predicted"/>
<dbReference type="EMBL" id="CADCTW010000021">
    <property type="protein sequence ID" value="CAA9299235.1"/>
    <property type="molecule type" value="Genomic_DNA"/>
</dbReference>
<name>A0A6J4K910_9BACT</name>
<accession>A0A6J4K910</accession>